<comment type="caution">
    <text evidence="2">The sequence shown here is derived from an EMBL/GenBank/DDBJ whole genome shotgun (WGS) entry which is preliminary data.</text>
</comment>
<dbReference type="AlphaFoldDB" id="A0A9Q3FSU7"/>
<gene>
    <name evidence="2" type="ORF">O181_085283</name>
</gene>
<feature type="region of interest" description="Disordered" evidence="1">
    <location>
        <begin position="46"/>
        <end position="126"/>
    </location>
</feature>
<reference evidence="2" key="1">
    <citation type="submission" date="2021-03" db="EMBL/GenBank/DDBJ databases">
        <title>Draft genome sequence of rust myrtle Austropuccinia psidii MF-1, a brazilian biotype.</title>
        <authorList>
            <person name="Quecine M.C."/>
            <person name="Pachon D.M.R."/>
            <person name="Bonatelli M.L."/>
            <person name="Correr F.H."/>
            <person name="Franceschini L.M."/>
            <person name="Leite T.F."/>
            <person name="Margarido G.R.A."/>
            <person name="Almeida C.A."/>
            <person name="Ferrarezi J.A."/>
            <person name="Labate C.A."/>
        </authorList>
    </citation>
    <scope>NUCLEOTIDE SEQUENCE</scope>
    <source>
        <strain evidence="2">MF-1</strain>
    </source>
</reference>
<organism evidence="2 3">
    <name type="scientific">Austropuccinia psidii MF-1</name>
    <dbReference type="NCBI Taxonomy" id="1389203"/>
    <lineage>
        <taxon>Eukaryota</taxon>
        <taxon>Fungi</taxon>
        <taxon>Dikarya</taxon>
        <taxon>Basidiomycota</taxon>
        <taxon>Pucciniomycotina</taxon>
        <taxon>Pucciniomycetes</taxon>
        <taxon>Pucciniales</taxon>
        <taxon>Sphaerophragmiaceae</taxon>
        <taxon>Austropuccinia</taxon>
    </lineage>
</organism>
<name>A0A9Q3FSU7_9BASI</name>
<dbReference type="OrthoDB" id="2517477at2759"/>
<proteinExistence type="predicted"/>
<accession>A0A9Q3FSU7</accession>
<dbReference type="Proteomes" id="UP000765509">
    <property type="component" value="Unassembled WGS sequence"/>
</dbReference>
<evidence type="ECO:0000313" key="3">
    <source>
        <dbReference type="Proteomes" id="UP000765509"/>
    </source>
</evidence>
<keyword evidence="3" id="KW-1185">Reference proteome</keyword>
<evidence type="ECO:0000313" key="2">
    <source>
        <dbReference type="EMBL" id="MBW0545568.1"/>
    </source>
</evidence>
<sequence>MDSNTPEKMFESPAPPGLDIQQMLMSIMEAQVQLTSSMGSLKEEVDKLKLNTNTPEPLEPKYSKVKDKVLSSVKNKDFQRAQSAPLPSKTPTKQNSKPSKVQQKLPQKSSLFKTESPKRHPLQLQEKDVSPEFKGVKVCEYNYLYEYGFTYTYLCIQEAFYAHIKLLWNITEKDSLPCPPSEDDLVSFYRKFSNTAQIEEALQDQSSLEINGEEDLHAFAKKQLQAVNLSRGLNKISKTYMDFMQGSLARLGFTIGSPNLAQNHDNLYNFACRIFCVTTFQQLAVAGAYNNYSINFPYIMKTALLQRAYDHFVHYWMKAYCDKEVTAPGSSKEGKAKGLSNKN</sequence>
<feature type="compositionally biased region" description="Polar residues" evidence="1">
    <location>
        <begin position="89"/>
        <end position="113"/>
    </location>
</feature>
<feature type="compositionally biased region" description="Basic and acidic residues" evidence="1">
    <location>
        <begin position="58"/>
        <end position="79"/>
    </location>
</feature>
<protein>
    <submittedName>
        <fullName evidence="2">Uncharacterized protein</fullName>
    </submittedName>
</protein>
<evidence type="ECO:0000256" key="1">
    <source>
        <dbReference type="SAM" id="MobiDB-lite"/>
    </source>
</evidence>
<dbReference type="EMBL" id="AVOT02050493">
    <property type="protein sequence ID" value="MBW0545568.1"/>
    <property type="molecule type" value="Genomic_DNA"/>
</dbReference>